<dbReference type="EMBL" id="BTSY01000002">
    <property type="protein sequence ID" value="GMT13979.1"/>
    <property type="molecule type" value="Genomic_DNA"/>
</dbReference>
<reference evidence="1" key="1">
    <citation type="submission" date="2023-10" db="EMBL/GenBank/DDBJ databases">
        <title>Genome assembly of Pristionchus species.</title>
        <authorList>
            <person name="Yoshida K."/>
            <person name="Sommer R.J."/>
        </authorList>
    </citation>
    <scope>NUCLEOTIDE SEQUENCE</scope>
    <source>
        <strain evidence="1">RS5133</strain>
    </source>
</reference>
<dbReference type="EMBL" id="BTSY01000002">
    <property type="protein sequence ID" value="GMT13980.1"/>
    <property type="molecule type" value="Genomic_DNA"/>
</dbReference>
<sequence length="225" mass="25127">AVVSCFLLWEGTIGELCEEALKRTGKRECYETKAFVHEKNGDTNCGSRTSSCHHNPPNDLTTSYVAGFEVDENDKIKVTYSSPQVDSSSLDSTCRKAPTGYFKINATTEAERDAVIGRITDYVFYVTSDKVSAYGMGLDAFGYNNKRLPLSDDATYTIKKPYDLSPFYVFGITIGTREIVFSEPTDACNIDLWISTPGIYRANLAKRTINQIFYDPLNQESAYLT</sequence>
<feature type="non-terminal residue" evidence="1">
    <location>
        <position position="1"/>
    </location>
</feature>
<comment type="caution">
    <text evidence="1">The sequence shown here is derived from an EMBL/GenBank/DDBJ whole genome shotgun (WGS) entry which is preliminary data.</text>
</comment>
<proteinExistence type="predicted"/>
<protein>
    <submittedName>
        <fullName evidence="1">Uncharacterized protein</fullName>
    </submittedName>
</protein>
<organism evidence="1 3">
    <name type="scientific">Pristionchus fissidentatus</name>
    <dbReference type="NCBI Taxonomy" id="1538716"/>
    <lineage>
        <taxon>Eukaryota</taxon>
        <taxon>Metazoa</taxon>
        <taxon>Ecdysozoa</taxon>
        <taxon>Nematoda</taxon>
        <taxon>Chromadorea</taxon>
        <taxon>Rhabditida</taxon>
        <taxon>Rhabditina</taxon>
        <taxon>Diplogasteromorpha</taxon>
        <taxon>Diplogasteroidea</taxon>
        <taxon>Neodiplogasteridae</taxon>
        <taxon>Pristionchus</taxon>
    </lineage>
</organism>
<name>A0AAV5V5Y9_9BILA</name>
<dbReference type="Proteomes" id="UP001432322">
    <property type="component" value="Unassembled WGS sequence"/>
</dbReference>
<keyword evidence="3" id="KW-1185">Reference proteome</keyword>
<dbReference type="AlphaFoldDB" id="A0AAV5V5Y9"/>
<gene>
    <name evidence="1" type="ORF">PFISCL1PPCAC_5276</name>
    <name evidence="2" type="ORF">PFISCL1PPCAC_5277</name>
</gene>
<evidence type="ECO:0000313" key="3">
    <source>
        <dbReference type="Proteomes" id="UP001432322"/>
    </source>
</evidence>
<evidence type="ECO:0000313" key="1">
    <source>
        <dbReference type="EMBL" id="GMT13979.1"/>
    </source>
</evidence>
<accession>A0AAV5V5Y9</accession>
<evidence type="ECO:0000313" key="2">
    <source>
        <dbReference type="EMBL" id="GMT13980.1"/>
    </source>
</evidence>